<dbReference type="Pfam" id="PF01569">
    <property type="entry name" value="PAP2"/>
    <property type="match status" value="1"/>
</dbReference>
<keyword evidence="1" id="KW-1133">Transmembrane helix</keyword>
<feature type="transmembrane region" description="Helical" evidence="1">
    <location>
        <begin position="78"/>
        <end position="96"/>
    </location>
</feature>
<keyword evidence="4" id="KW-1185">Reference proteome</keyword>
<feature type="transmembrane region" description="Helical" evidence="1">
    <location>
        <begin position="42"/>
        <end position="66"/>
    </location>
</feature>
<proteinExistence type="predicted"/>
<dbReference type="CDD" id="cd03396">
    <property type="entry name" value="PAP2_like_6"/>
    <property type="match status" value="1"/>
</dbReference>
<feature type="domain" description="Phosphatidic acid phosphatase type 2/haloperoxidase" evidence="2">
    <location>
        <begin position="79"/>
        <end position="209"/>
    </location>
</feature>
<dbReference type="EMBL" id="JBHTIH010000007">
    <property type="protein sequence ID" value="MFD0740211.1"/>
    <property type="molecule type" value="Genomic_DNA"/>
</dbReference>
<evidence type="ECO:0000256" key="1">
    <source>
        <dbReference type="SAM" id="Phobius"/>
    </source>
</evidence>
<feature type="transmembrane region" description="Helical" evidence="1">
    <location>
        <begin position="159"/>
        <end position="178"/>
    </location>
</feature>
<dbReference type="SUPFAM" id="SSF48317">
    <property type="entry name" value="Acid phosphatase/Vanadium-dependent haloperoxidase"/>
    <property type="match status" value="1"/>
</dbReference>
<feature type="transmembrane region" description="Helical" evidence="1">
    <location>
        <begin position="190"/>
        <end position="208"/>
    </location>
</feature>
<evidence type="ECO:0000313" key="4">
    <source>
        <dbReference type="Proteomes" id="UP001597090"/>
    </source>
</evidence>
<comment type="caution">
    <text evidence="3">The sequence shown here is derived from an EMBL/GenBank/DDBJ whole genome shotgun (WGS) entry which is preliminary data.</text>
</comment>
<accession>A0ABW2YUI7</accession>
<dbReference type="RefSeq" id="WP_386813318.1">
    <property type="nucleotide sequence ID" value="NZ_JBHTIH010000007.1"/>
</dbReference>
<sequence length="239" mass="26238">MSVLLALATVLMAWHADQWFADRLYAWQGHHWTLRFNFVTETLIHVLGRDLSTAAWLGVLAAWIVVRTRPGLSLWRRPLACLLVSTLLATALVAWVKSWSNMDCPWDLVRYGGDRAFVGLFGLRPVGMARGVCFPAGHASAGYAWMALYFFCLATRPRWRWAGLSVGVGLGVLFGFSQQLRGAHFLSHDLWTAAISWLTALGVHAFGWRESAVVAQLARAAATHAPPSAATGMAQPVAP</sequence>
<keyword evidence="1" id="KW-0812">Transmembrane</keyword>
<organism evidence="3 4">
    <name type="scientific">Lysobacter koreensis</name>
    <dbReference type="NCBI Taxonomy" id="266122"/>
    <lineage>
        <taxon>Bacteria</taxon>
        <taxon>Pseudomonadati</taxon>
        <taxon>Pseudomonadota</taxon>
        <taxon>Gammaproteobacteria</taxon>
        <taxon>Lysobacterales</taxon>
        <taxon>Lysobacteraceae</taxon>
        <taxon>Lysobacter</taxon>
    </lineage>
</organism>
<keyword evidence="1" id="KW-0472">Membrane</keyword>
<feature type="transmembrane region" description="Helical" evidence="1">
    <location>
        <begin position="128"/>
        <end position="152"/>
    </location>
</feature>
<protein>
    <submittedName>
        <fullName evidence="3">Phosphatase PAP2 family protein</fullName>
    </submittedName>
</protein>
<name>A0ABW2YUI7_9GAMM</name>
<evidence type="ECO:0000259" key="2">
    <source>
        <dbReference type="Pfam" id="PF01569"/>
    </source>
</evidence>
<gene>
    <name evidence="3" type="ORF">ACFQZQ_13080</name>
</gene>
<reference evidence="4" key="1">
    <citation type="journal article" date="2019" name="Int. J. Syst. Evol. Microbiol.">
        <title>The Global Catalogue of Microorganisms (GCM) 10K type strain sequencing project: providing services to taxonomists for standard genome sequencing and annotation.</title>
        <authorList>
            <consortium name="The Broad Institute Genomics Platform"/>
            <consortium name="The Broad Institute Genome Sequencing Center for Infectious Disease"/>
            <person name="Wu L."/>
            <person name="Ma J."/>
        </authorList>
    </citation>
    <scope>NUCLEOTIDE SEQUENCE [LARGE SCALE GENOMIC DNA]</scope>
    <source>
        <strain evidence="4">CCUG 55491</strain>
    </source>
</reference>
<evidence type="ECO:0000313" key="3">
    <source>
        <dbReference type="EMBL" id="MFD0740211.1"/>
    </source>
</evidence>
<dbReference type="InterPro" id="IPR036938">
    <property type="entry name" value="PAP2/HPO_sf"/>
</dbReference>
<dbReference type="InterPro" id="IPR000326">
    <property type="entry name" value="PAP2/HPO"/>
</dbReference>
<dbReference type="Proteomes" id="UP001597090">
    <property type="component" value="Unassembled WGS sequence"/>
</dbReference>